<dbReference type="Gene3D" id="2.10.109.10">
    <property type="entry name" value="Umud Fragment, subunit A"/>
    <property type="match status" value="1"/>
</dbReference>
<accession>A0A4Q7V6K2</accession>
<proteinExistence type="inferred from homology"/>
<dbReference type="InterPro" id="IPR050077">
    <property type="entry name" value="LexA_repressor"/>
</dbReference>
<dbReference type="GO" id="GO:0016787">
    <property type="term" value="F:hydrolase activity"/>
    <property type="evidence" value="ECO:0007669"/>
    <property type="project" value="UniProtKB-KW"/>
</dbReference>
<dbReference type="InterPro" id="IPR039418">
    <property type="entry name" value="LexA-like"/>
</dbReference>
<evidence type="ECO:0000256" key="1">
    <source>
        <dbReference type="ARBA" id="ARBA00007484"/>
    </source>
</evidence>
<comment type="caution">
    <text evidence="9">The sequence shown here is derived from an EMBL/GenBank/DDBJ whole genome shotgun (WGS) entry which is preliminary data.</text>
</comment>
<dbReference type="SUPFAM" id="SSF51306">
    <property type="entry name" value="LexA/Signal peptidase"/>
    <property type="match status" value="1"/>
</dbReference>
<evidence type="ECO:0000256" key="4">
    <source>
        <dbReference type="ARBA" id="ARBA00022813"/>
    </source>
</evidence>
<dbReference type="CDD" id="cd06529">
    <property type="entry name" value="S24_LexA-like"/>
    <property type="match status" value="1"/>
</dbReference>
<dbReference type="PANTHER" id="PTHR33516:SF2">
    <property type="entry name" value="LEXA REPRESSOR-RELATED"/>
    <property type="match status" value="1"/>
</dbReference>
<evidence type="ECO:0000256" key="3">
    <source>
        <dbReference type="ARBA" id="ARBA00022801"/>
    </source>
</evidence>
<protein>
    <submittedName>
        <fullName evidence="9">DNA polymerase V</fullName>
    </submittedName>
</protein>
<evidence type="ECO:0000256" key="5">
    <source>
        <dbReference type="ARBA" id="ARBA00023204"/>
    </source>
</evidence>
<dbReference type="GO" id="GO:0003677">
    <property type="term" value="F:DNA binding"/>
    <property type="evidence" value="ECO:0007669"/>
    <property type="project" value="InterPro"/>
</dbReference>
<keyword evidence="6" id="KW-0742">SOS response</keyword>
<reference evidence="9 10" key="1">
    <citation type="submission" date="2019-02" db="EMBL/GenBank/DDBJ databases">
        <title>Genomic Encyclopedia of Type Strains, Phase IV (KMG-IV): sequencing the most valuable type-strain genomes for metagenomic binning, comparative biology and taxonomic classification.</title>
        <authorList>
            <person name="Goeker M."/>
        </authorList>
    </citation>
    <scope>NUCLEOTIDE SEQUENCE [LARGE SCALE GENOMIC DNA]</scope>
    <source>
        <strain evidence="9 10">DSM 23814</strain>
    </source>
</reference>
<keyword evidence="5" id="KW-0234">DNA repair</keyword>
<dbReference type="InterPro" id="IPR036286">
    <property type="entry name" value="LexA/Signal_pep-like_sf"/>
</dbReference>
<evidence type="ECO:0000256" key="6">
    <source>
        <dbReference type="ARBA" id="ARBA00023236"/>
    </source>
</evidence>
<comment type="similarity">
    <text evidence="1 7">Belongs to the peptidase S24 family.</text>
</comment>
<evidence type="ECO:0000259" key="8">
    <source>
        <dbReference type="Pfam" id="PF00717"/>
    </source>
</evidence>
<keyword evidence="2" id="KW-0227">DNA damage</keyword>
<keyword evidence="3 7" id="KW-0378">Hydrolase</keyword>
<evidence type="ECO:0000313" key="10">
    <source>
        <dbReference type="Proteomes" id="UP000293398"/>
    </source>
</evidence>
<dbReference type="NCBIfam" id="NF007621">
    <property type="entry name" value="PRK10276.1"/>
    <property type="match status" value="1"/>
</dbReference>
<keyword evidence="10" id="KW-1185">Reference proteome</keyword>
<dbReference type="Pfam" id="PF00717">
    <property type="entry name" value="Peptidase_S24"/>
    <property type="match status" value="1"/>
</dbReference>
<keyword evidence="4 7" id="KW-0068">Autocatalytic cleavage</keyword>
<dbReference type="GO" id="GO:0006355">
    <property type="term" value="P:regulation of DNA-templated transcription"/>
    <property type="evidence" value="ECO:0007669"/>
    <property type="project" value="InterPro"/>
</dbReference>
<dbReference type="Proteomes" id="UP000293398">
    <property type="component" value="Unassembled WGS sequence"/>
</dbReference>
<dbReference type="InterPro" id="IPR015927">
    <property type="entry name" value="Peptidase_S24_S26A/B/C"/>
</dbReference>
<dbReference type="AlphaFoldDB" id="A0A4Q7V6K2"/>
<dbReference type="EMBL" id="SHKO01000007">
    <property type="protein sequence ID" value="RZT91040.1"/>
    <property type="molecule type" value="Genomic_DNA"/>
</dbReference>
<evidence type="ECO:0000256" key="7">
    <source>
        <dbReference type="RuleBase" id="RU003991"/>
    </source>
</evidence>
<dbReference type="PANTHER" id="PTHR33516">
    <property type="entry name" value="LEXA REPRESSOR"/>
    <property type="match status" value="1"/>
</dbReference>
<sequence length="155" mass="16981">MDNTVFIYSILNAMKTYLDLIPLVETSASVGLIVCKTPAGFPSPAQDLAVNRIDIGEILVKNPSSTFYLCVKGHSMKEAGIDDGDHLIVDRSLTAKHNSIVIAEIDGDVTVKRLHKKNGVIRLKAANLTYPDIVPVPGQEWMIWGVVTHVIKDML</sequence>
<dbReference type="GO" id="GO:0006281">
    <property type="term" value="P:DNA repair"/>
    <property type="evidence" value="ECO:0007669"/>
    <property type="project" value="UniProtKB-KW"/>
</dbReference>
<dbReference type="InterPro" id="IPR006197">
    <property type="entry name" value="Peptidase_S24_LexA"/>
</dbReference>
<evidence type="ECO:0000313" key="9">
    <source>
        <dbReference type="EMBL" id="RZT91040.1"/>
    </source>
</evidence>
<dbReference type="PRINTS" id="PR00726">
    <property type="entry name" value="LEXASERPTASE"/>
</dbReference>
<evidence type="ECO:0000256" key="2">
    <source>
        <dbReference type="ARBA" id="ARBA00022763"/>
    </source>
</evidence>
<gene>
    <name evidence="9" type="ORF">EV681_4563</name>
</gene>
<organism evidence="9 10">
    <name type="scientific">Advenella incenata</name>
    <dbReference type="NCBI Taxonomy" id="267800"/>
    <lineage>
        <taxon>Bacteria</taxon>
        <taxon>Pseudomonadati</taxon>
        <taxon>Pseudomonadota</taxon>
        <taxon>Betaproteobacteria</taxon>
        <taxon>Burkholderiales</taxon>
        <taxon>Alcaligenaceae</taxon>
    </lineage>
</organism>
<name>A0A4Q7V6K2_9BURK</name>
<feature type="domain" description="Peptidase S24/S26A/S26B/S26C" evidence="8">
    <location>
        <begin position="36"/>
        <end position="147"/>
    </location>
</feature>
<dbReference type="GO" id="GO:0009432">
    <property type="term" value="P:SOS response"/>
    <property type="evidence" value="ECO:0007669"/>
    <property type="project" value="UniProtKB-KW"/>
</dbReference>